<dbReference type="InterPro" id="IPR050914">
    <property type="entry name" value="snRNP_SmB/NAA38-like"/>
</dbReference>
<dbReference type="CDD" id="cd06168">
    <property type="entry name" value="LSMD1"/>
    <property type="match status" value="1"/>
</dbReference>
<dbReference type="PANTHER" id="PTHR10701">
    <property type="entry name" value="SMALL NUCLEAR RIBONUCLEOPROTEIN-ASSOCIATED PROTEIN B AND N"/>
    <property type="match status" value="1"/>
</dbReference>
<sequence length="382" mass="42999">MGQIMYLNPDSEHIESNRPIHARRPSMQDQGITTDAPGAINKRPVPIFSCFEPKLEQICSLHNIYHRDHRDLFLPSLCHKIQNRSLIHKHGSNYFPIQTAGSECLYRRSTWGKFNSEQHASLFLSLNRSYCSSSPATSNTLILSPSSVLEAPISHPLSAAPHFSSPSFFFLPVELLLRPGGPAPVTDHPNPPKIWNPRPHFTFVQIKRSMEGQSEKALNETPKSESVNRAKKLVHRRMLVGIKDGRFLLGNFHCMDKQGNIILQDSVEYRSTRRSSPSPMEQRCLGLILIPFSSRSSCHVDCSIEEHMALLAKEVSDIWVWMLLGRVESELLLIKSGLVIFVLALSLAQKHVVVVEFVPMALELDSLYCIKEQLQPAALAAN</sequence>
<dbReference type="EMBL" id="JAATIP010000094">
    <property type="protein sequence ID" value="KAF4374730.1"/>
    <property type="molecule type" value="Genomic_DNA"/>
</dbReference>
<dbReference type="Gene3D" id="2.30.30.100">
    <property type="match status" value="1"/>
</dbReference>
<evidence type="ECO:0000259" key="1">
    <source>
        <dbReference type="SMART" id="SM00651"/>
    </source>
</evidence>
<dbReference type="InterPro" id="IPR010920">
    <property type="entry name" value="LSM_dom_sf"/>
</dbReference>
<dbReference type="InterPro" id="IPR034110">
    <property type="entry name" value="LSMD1_Sm"/>
</dbReference>
<dbReference type="SUPFAM" id="SSF50182">
    <property type="entry name" value="Sm-like ribonucleoproteins"/>
    <property type="match status" value="1"/>
</dbReference>
<dbReference type="Pfam" id="PF01423">
    <property type="entry name" value="LSM"/>
    <property type="match status" value="1"/>
</dbReference>
<dbReference type="AlphaFoldDB" id="A0A7J6FY77"/>
<comment type="caution">
    <text evidence="2">The sequence shown here is derived from an EMBL/GenBank/DDBJ whole genome shotgun (WGS) entry which is preliminary data.</text>
</comment>
<evidence type="ECO:0000313" key="2">
    <source>
        <dbReference type="EMBL" id="KAF4374730.1"/>
    </source>
</evidence>
<organism evidence="2 3">
    <name type="scientific">Cannabis sativa</name>
    <name type="common">Hemp</name>
    <name type="synonym">Marijuana</name>
    <dbReference type="NCBI Taxonomy" id="3483"/>
    <lineage>
        <taxon>Eukaryota</taxon>
        <taxon>Viridiplantae</taxon>
        <taxon>Streptophyta</taxon>
        <taxon>Embryophyta</taxon>
        <taxon>Tracheophyta</taxon>
        <taxon>Spermatophyta</taxon>
        <taxon>Magnoliopsida</taxon>
        <taxon>eudicotyledons</taxon>
        <taxon>Gunneridae</taxon>
        <taxon>Pentapetalae</taxon>
        <taxon>rosids</taxon>
        <taxon>fabids</taxon>
        <taxon>Rosales</taxon>
        <taxon>Cannabaceae</taxon>
        <taxon>Cannabis</taxon>
    </lineage>
</organism>
<name>A0A7J6FY77_CANSA</name>
<dbReference type="Proteomes" id="UP000525078">
    <property type="component" value="Unassembled WGS sequence"/>
</dbReference>
<dbReference type="PANTHER" id="PTHR10701:SF5">
    <property type="entry name" value="N-ALPHA-ACETYLTRANSFERASE 38, NATC AUXILIARY SUBUNIT"/>
    <property type="match status" value="1"/>
</dbReference>
<gene>
    <name evidence="2" type="ORF">F8388_020251</name>
</gene>
<feature type="domain" description="Sm" evidence="1">
    <location>
        <begin position="228"/>
        <end position="300"/>
    </location>
</feature>
<dbReference type="GO" id="GO:0031417">
    <property type="term" value="C:NatC complex"/>
    <property type="evidence" value="ECO:0007669"/>
    <property type="project" value="InterPro"/>
</dbReference>
<accession>A0A7J6FY77</accession>
<protein>
    <recommendedName>
        <fullName evidence="1">Sm domain-containing protein</fullName>
    </recommendedName>
</protein>
<proteinExistence type="predicted"/>
<dbReference type="SMART" id="SM00651">
    <property type="entry name" value="Sm"/>
    <property type="match status" value="1"/>
</dbReference>
<dbReference type="InterPro" id="IPR001163">
    <property type="entry name" value="Sm_dom_euk/arc"/>
</dbReference>
<evidence type="ECO:0000313" key="3">
    <source>
        <dbReference type="Proteomes" id="UP000525078"/>
    </source>
</evidence>
<reference evidence="2 3" key="1">
    <citation type="journal article" date="2020" name="bioRxiv">
        <title>Sequence and annotation of 42 cannabis genomes reveals extensive copy number variation in cannabinoid synthesis and pathogen resistance genes.</title>
        <authorList>
            <person name="Mckernan K.J."/>
            <person name="Helbert Y."/>
            <person name="Kane L.T."/>
            <person name="Ebling H."/>
            <person name="Zhang L."/>
            <person name="Liu B."/>
            <person name="Eaton Z."/>
            <person name="Mclaughlin S."/>
            <person name="Kingan S."/>
            <person name="Baybayan P."/>
            <person name="Concepcion G."/>
            <person name="Jordan M."/>
            <person name="Riva A."/>
            <person name="Barbazuk W."/>
            <person name="Harkins T."/>
        </authorList>
    </citation>
    <scope>NUCLEOTIDE SEQUENCE [LARGE SCALE GENOMIC DNA]</scope>
    <source>
        <strain evidence="3">cv. Jamaican Lion 4</strain>
        <tissue evidence="2">Leaf</tissue>
    </source>
</reference>